<dbReference type="SUPFAM" id="SSF51905">
    <property type="entry name" value="FAD/NAD(P)-binding domain"/>
    <property type="match status" value="1"/>
</dbReference>
<feature type="domain" description="FAD-binding" evidence="8">
    <location>
        <begin position="5"/>
        <end position="167"/>
    </location>
</feature>
<evidence type="ECO:0000259" key="8">
    <source>
        <dbReference type="Pfam" id="PF01494"/>
    </source>
</evidence>
<gene>
    <name evidence="9" type="ORF">GMOD_00001672</name>
</gene>
<dbReference type="PANTHER" id="PTHR47178">
    <property type="entry name" value="MONOOXYGENASE, FAD-BINDING"/>
    <property type="match status" value="1"/>
</dbReference>
<dbReference type="AlphaFoldDB" id="A0A3M7LZV3"/>
<protein>
    <submittedName>
        <fullName evidence="9">FAD-dependent monooxygenase</fullName>
    </submittedName>
</protein>
<dbReference type="GO" id="GO:0004497">
    <property type="term" value="F:monooxygenase activity"/>
    <property type="evidence" value="ECO:0007669"/>
    <property type="project" value="UniProtKB-KW"/>
</dbReference>
<evidence type="ECO:0000256" key="5">
    <source>
        <dbReference type="ARBA" id="ARBA00022827"/>
    </source>
</evidence>
<proteinExistence type="inferred from homology"/>
<feature type="domain" description="FAD-binding" evidence="8">
    <location>
        <begin position="318"/>
        <end position="372"/>
    </location>
</feature>
<organism evidence="9 10">
    <name type="scientific">Pyrenophora seminiperda CCB06</name>
    <dbReference type="NCBI Taxonomy" id="1302712"/>
    <lineage>
        <taxon>Eukaryota</taxon>
        <taxon>Fungi</taxon>
        <taxon>Dikarya</taxon>
        <taxon>Ascomycota</taxon>
        <taxon>Pezizomycotina</taxon>
        <taxon>Dothideomycetes</taxon>
        <taxon>Pleosporomycetidae</taxon>
        <taxon>Pleosporales</taxon>
        <taxon>Pleosporineae</taxon>
        <taxon>Pleosporaceae</taxon>
        <taxon>Pyrenophora</taxon>
    </lineage>
</organism>
<reference evidence="9 10" key="1">
    <citation type="journal article" date="2014" name="PLoS ONE">
        <title>De novo Genome Assembly of the Fungal Plant Pathogen Pyrenophora semeniperda.</title>
        <authorList>
            <person name="Soliai M.M."/>
            <person name="Meyer S.E."/>
            <person name="Udall J.A."/>
            <person name="Elzinga D.E."/>
            <person name="Hermansen R.A."/>
            <person name="Bodily P.M."/>
            <person name="Hart A.A."/>
            <person name="Coleman C.E."/>
        </authorList>
    </citation>
    <scope>NUCLEOTIDE SEQUENCE [LARGE SCALE GENOMIC DNA]</scope>
    <source>
        <strain evidence="9 10">CCB06</strain>
        <tissue evidence="9">Mycelium</tissue>
    </source>
</reference>
<evidence type="ECO:0000256" key="4">
    <source>
        <dbReference type="ARBA" id="ARBA00022630"/>
    </source>
</evidence>
<evidence type="ECO:0000256" key="3">
    <source>
        <dbReference type="ARBA" id="ARBA00007992"/>
    </source>
</evidence>
<keyword evidence="10" id="KW-1185">Reference proteome</keyword>
<evidence type="ECO:0000256" key="6">
    <source>
        <dbReference type="ARBA" id="ARBA00023002"/>
    </source>
</evidence>
<dbReference type="EMBL" id="KE747810">
    <property type="protein sequence ID" value="RMZ67709.1"/>
    <property type="molecule type" value="Genomic_DNA"/>
</dbReference>
<dbReference type="OrthoDB" id="47494at2759"/>
<dbReference type="PANTHER" id="PTHR47178:SF4">
    <property type="entry name" value="FAD-DEPENDENT MONOOXYGENASE APTC"/>
    <property type="match status" value="1"/>
</dbReference>
<evidence type="ECO:0000313" key="10">
    <source>
        <dbReference type="Proteomes" id="UP000265663"/>
    </source>
</evidence>
<dbReference type="InterPro" id="IPR036188">
    <property type="entry name" value="FAD/NAD-bd_sf"/>
</dbReference>
<keyword evidence="4" id="KW-0285">Flavoprotein</keyword>
<comment type="cofactor">
    <cofactor evidence="1">
        <name>FAD</name>
        <dbReference type="ChEBI" id="CHEBI:57692"/>
    </cofactor>
</comment>
<keyword evidence="7 9" id="KW-0503">Monooxygenase</keyword>
<comment type="similarity">
    <text evidence="3">Belongs to the paxM FAD-dependent monooxygenase family.</text>
</comment>
<dbReference type="PRINTS" id="PR00420">
    <property type="entry name" value="RNGMNOXGNASE"/>
</dbReference>
<evidence type="ECO:0000256" key="7">
    <source>
        <dbReference type="ARBA" id="ARBA00023033"/>
    </source>
</evidence>
<keyword evidence="6" id="KW-0560">Oxidoreductase</keyword>
<dbReference type="InterPro" id="IPR002938">
    <property type="entry name" value="FAD-bd"/>
</dbReference>
<dbReference type="Gene3D" id="3.50.50.60">
    <property type="entry name" value="FAD/NAD(P)-binding domain"/>
    <property type="match status" value="2"/>
</dbReference>
<evidence type="ECO:0000256" key="1">
    <source>
        <dbReference type="ARBA" id="ARBA00001974"/>
    </source>
</evidence>
<dbReference type="Proteomes" id="UP000265663">
    <property type="component" value="Unassembled WGS sequence"/>
</dbReference>
<sequence length="433" mass="47547">MIERPILIIGAGISGLSAARLLQQRGMPCVVFEQSTPDKSQGYAITVRDWAFEPLLDGIAGVSVSDFQKGVAVDRELGGTGLVDLTFRNNGTGEILFNPEQSQKGNKVSLFRANRSVLRDWLGEGVDIRYGYKLKAVQGGPGNVKAIFENNEEVEGSILIAADGVHSGGKYTYLSRRSCTRLIPSLVRQSLLPQVHVQTPPVILFHGKRRMTVAEWHELWSAHIGESTIGAGVGDDFNTFVTVANATKEGLIDLDWTYSRSRVSESDPLWMPDRGEILKAPQHLLKEIRSKDLVPPFSTLINADDIKKSKVYNWRIWALQVQRKELDKAAESGVVFIGDAVHAMPIFGGEGGNHAMLDAVELTAIIAERKAGLSDTNVTDIIRNFYDVAYGRGQGAVKRCLQRFSQFHQPIGGWKKVAEMATKSGNSSSETVQ</sequence>
<evidence type="ECO:0000256" key="2">
    <source>
        <dbReference type="ARBA" id="ARBA00005179"/>
    </source>
</evidence>
<dbReference type="GO" id="GO:0071949">
    <property type="term" value="F:FAD binding"/>
    <property type="evidence" value="ECO:0007669"/>
    <property type="project" value="InterPro"/>
</dbReference>
<comment type="pathway">
    <text evidence="2">Secondary metabolite biosynthesis.</text>
</comment>
<name>A0A3M7LZV3_9PLEO</name>
<accession>A0A3M7LZV3</accession>
<dbReference type="Pfam" id="PF01494">
    <property type="entry name" value="FAD_binding_3"/>
    <property type="match status" value="2"/>
</dbReference>
<keyword evidence="5" id="KW-0274">FAD</keyword>
<evidence type="ECO:0000313" key="9">
    <source>
        <dbReference type="EMBL" id="RMZ67709.1"/>
    </source>
</evidence>